<dbReference type="InterPro" id="IPR003959">
    <property type="entry name" value="ATPase_AAA_core"/>
</dbReference>
<evidence type="ECO:0000259" key="1">
    <source>
        <dbReference type="Pfam" id="PF13304"/>
    </source>
</evidence>
<dbReference type="PANTHER" id="PTHR40396:SF1">
    <property type="entry name" value="ATPASE AAA-TYPE CORE DOMAIN-CONTAINING PROTEIN"/>
    <property type="match status" value="1"/>
</dbReference>
<protein>
    <submittedName>
        <fullName evidence="2">ATPase</fullName>
    </submittedName>
</protein>
<dbReference type="Gene3D" id="3.40.50.300">
    <property type="entry name" value="P-loop containing nucleotide triphosphate hydrolases"/>
    <property type="match status" value="1"/>
</dbReference>
<reference evidence="2 3" key="1">
    <citation type="submission" date="2015-02" db="EMBL/GenBank/DDBJ databases">
        <title>Single-cell genomics of uncultivated deep-branching MTB reveals a conserved set of magnetosome genes.</title>
        <authorList>
            <person name="Kolinko S."/>
            <person name="Richter M."/>
            <person name="Glockner F.O."/>
            <person name="Brachmann A."/>
            <person name="Schuler D."/>
        </authorList>
    </citation>
    <scope>NUCLEOTIDE SEQUENCE [LARGE SCALE GENOMIC DNA]</scope>
    <source>
        <strain evidence="2">TM-1</strain>
    </source>
</reference>
<dbReference type="PIRSF" id="PIRSF029347">
    <property type="entry name" value="RecF"/>
    <property type="match status" value="1"/>
</dbReference>
<dbReference type="SUPFAM" id="SSF52540">
    <property type="entry name" value="P-loop containing nucleoside triphosphate hydrolases"/>
    <property type="match status" value="1"/>
</dbReference>
<sequence>MTFEKGLNVLIGPNGAGKSNICYALDLFAKVADGNVRTFLSERGGMTGCFTYTLGDNLSEKGICASCKGEIALSDSDEVLIYEYKIRLFIIGDTISILNQELQLQKGSYKDNEFSIILEAKTETETVKDKAKSEARIIVSSVKIPTNDTDYIFMMLTSSYEELLGGKFFRVLSDNFDYCRLVREDLKGTTILSIAPQVARERNDTIHPSEMLSDGKYLTNALYAMINGNNIDLDDLKSLLEKVYRRFKDIGSISSEDTTRSFYILEGDDRKTPAKNLSDGTVKVIALLVGIYSQKTGTTVIEELENYLHPWVCQLLVEYFRDYFEDKVCILTTHSETVLNALRPEEVVVVENKSGKTECTRLSEDSSIEEVIRDTGFGCGYFYVGGSIGGVPL</sequence>
<proteinExistence type="predicted"/>
<organism evidence="2 3">
    <name type="scientific">Candidatus Magnetobacterium bavaricum</name>
    <dbReference type="NCBI Taxonomy" id="29290"/>
    <lineage>
        <taxon>Bacteria</taxon>
        <taxon>Pseudomonadati</taxon>
        <taxon>Nitrospirota</taxon>
        <taxon>Thermodesulfovibrionia</taxon>
        <taxon>Thermodesulfovibrionales</taxon>
        <taxon>Candidatus Magnetobacteriaceae</taxon>
        <taxon>Candidatus Magnetobacterium</taxon>
    </lineage>
</organism>
<feature type="domain" description="ATPase AAA-type core" evidence="1">
    <location>
        <begin position="7"/>
        <end position="339"/>
    </location>
</feature>
<dbReference type="PANTHER" id="PTHR40396">
    <property type="entry name" value="ATPASE-LIKE PROTEIN"/>
    <property type="match status" value="1"/>
</dbReference>
<keyword evidence="3" id="KW-1185">Reference proteome</keyword>
<dbReference type="AlphaFoldDB" id="A0A0F3GW01"/>
<name>A0A0F3GW01_9BACT</name>
<gene>
    <name evidence="2" type="ORF">MBAV_001738</name>
</gene>
<dbReference type="InterPro" id="IPR014555">
    <property type="entry name" value="RecF-like"/>
</dbReference>
<dbReference type="EMBL" id="LACI01000749">
    <property type="protein sequence ID" value="KJU86070.1"/>
    <property type="molecule type" value="Genomic_DNA"/>
</dbReference>
<dbReference type="InterPro" id="IPR027417">
    <property type="entry name" value="P-loop_NTPase"/>
</dbReference>
<comment type="caution">
    <text evidence="2">The sequence shown here is derived from an EMBL/GenBank/DDBJ whole genome shotgun (WGS) entry which is preliminary data.</text>
</comment>
<dbReference type="Pfam" id="PF13304">
    <property type="entry name" value="AAA_21"/>
    <property type="match status" value="1"/>
</dbReference>
<dbReference type="Proteomes" id="UP000033423">
    <property type="component" value="Unassembled WGS sequence"/>
</dbReference>
<evidence type="ECO:0000313" key="2">
    <source>
        <dbReference type="EMBL" id="KJU86070.1"/>
    </source>
</evidence>
<accession>A0A0F3GW01</accession>
<evidence type="ECO:0000313" key="3">
    <source>
        <dbReference type="Proteomes" id="UP000033423"/>
    </source>
</evidence>